<gene>
    <name evidence="1" type="ORF">AWC05_12115</name>
</gene>
<dbReference type="AlphaFoldDB" id="A0A1X1UGG1"/>
<reference evidence="1 2" key="1">
    <citation type="submission" date="2016-01" db="EMBL/GenBank/DDBJ databases">
        <title>The new phylogeny of the genus Mycobacterium.</title>
        <authorList>
            <person name="Tarcisio F."/>
            <person name="Conor M."/>
            <person name="Antonella G."/>
            <person name="Elisabetta G."/>
            <person name="Giulia F.S."/>
            <person name="Sara T."/>
            <person name="Anna F."/>
            <person name="Clotilde B."/>
            <person name="Roberto B."/>
            <person name="Veronica D.S."/>
            <person name="Fabio R."/>
            <person name="Monica P."/>
            <person name="Olivier J."/>
            <person name="Enrico T."/>
            <person name="Nicola S."/>
        </authorList>
    </citation>
    <scope>NUCLEOTIDE SEQUENCE [LARGE SCALE GENOMIC DNA]</scope>
    <source>
        <strain evidence="1 2">DSM 44852</strain>
    </source>
</reference>
<proteinExistence type="predicted"/>
<organism evidence="1 2">
    <name type="scientific">Mycobacterium florentinum</name>
    <dbReference type="NCBI Taxonomy" id="292462"/>
    <lineage>
        <taxon>Bacteria</taxon>
        <taxon>Bacillati</taxon>
        <taxon>Actinomycetota</taxon>
        <taxon>Actinomycetes</taxon>
        <taxon>Mycobacteriales</taxon>
        <taxon>Mycobacteriaceae</taxon>
        <taxon>Mycobacterium</taxon>
        <taxon>Mycobacterium simiae complex</taxon>
    </lineage>
</organism>
<dbReference type="Proteomes" id="UP000193010">
    <property type="component" value="Unassembled WGS sequence"/>
</dbReference>
<keyword evidence="2" id="KW-1185">Reference proteome</keyword>
<dbReference type="OrthoDB" id="9882367at2"/>
<sequence>MIGWPEHVADISAVRLRELARRHADPFRVEYSLHCIQYVAGVFCSGDAGHRPILVYCGDDLRDLGFHGLFGVLDLFDSLIAFGSQIGQVLPEARHTVVGSAVCPLFDAVLFGYRPRLLFTLSEGIA</sequence>
<name>A0A1X1UGG1_MYCFL</name>
<evidence type="ECO:0000313" key="2">
    <source>
        <dbReference type="Proteomes" id="UP000193010"/>
    </source>
</evidence>
<comment type="caution">
    <text evidence="1">The sequence shown here is derived from an EMBL/GenBank/DDBJ whole genome shotgun (WGS) entry which is preliminary data.</text>
</comment>
<accession>A0A1X1UGG1</accession>
<evidence type="ECO:0000313" key="1">
    <source>
        <dbReference type="EMBL" id="ORV55910.1"/>
    </source>
</evidence>
<protein>
    <submittedName>
        <fullName evidence="1">Uncharacterized protein</fullName>
    </submittedName>
</protein>
<dbReference type="RefSeq" id="WP_085220384.1">
    <property type="nucleotide sequence ID" value="NZ_AP022576.1"/>
</dbReference>
<dbReference type="EMBL" id="LQOV01000006">
    <property type="protein sequence ID" value="ORV55910.1"/>
    <property type="molecule type" value="Genomic_DNA"/>
</dbReference>